<name>A0A2M3ZUJ7_9DIPT</name>
<organism evidence="1">
    <name type="scientific">Anopheles braziliensis</name>
    <dbReference type="NCBI Taxonomy" id="58242"/>
    <lineage>
        <taxon>Eukaryota</taxon>
        <taxon>Metazoa</taxon>
        <taxon>Ecdysozoa</taxon>
        <taxon>Arthropoda</taxon>
        <taxon>Hexapoda</taxon>
        <taxon>Insecta</taxon>
        <taxon>Pterygota</taxon>
        <taxon>Neoptera</taxon>
        <taxon>Endopterygota</taxon>
        <taxon>Diptera</taxon>
        <taxon>Nematocera</taxon>
        <taxon>Culicoidea</taxon>
        <taxon>Culicidae</taxon>
        <taxon>Anophelinae</taxon>
        <taxon>Anopheles</taxon>
    </lineage>
</organism>
<accession>A0A2M3ZUJ7</accession>
<reference evidence="1" key="1">
    <citation type="submission" date="2018-01" db="EMBL/GenBank/DDBJ databases">
        <title>An insight into the sialome of Amazonian anophelines.</title>
        <authorList>
            <person name="Ribeiro J.M."/>
            <person name="Scarpassa V."/>
            <person name="Calvo E."/>
        </authorList>
    </citation>
    <scope>NUCLEOTIDE SEQUENCE</scope>
    <source>
        <tissue evidence="1">Salivary glands</tissue>
    </source>
</reference>
<evidence type="ECO:0000313" key="1">
    <source>
        <dbReference type="EMBL" id="MBW32068.1"/>
    </source>
</evidence>
<sequence length="91" mass="9375">MIELGSSSAALLTVSFAPITSTKSVSEKSSLISSISSTSSYGTPASASSTFNCPGIRPATGWIPNRTFLPRAFSMLTISAIGYCALATHNP</sequence>
<dbReference type="EMBL" id="GGFM01011317">
    <property type="protein sequence ID" value="MBW32068.1"/>
    <property type="molecule type" value="Transcribed_RNA"/>
</dbReference>
<protein>
    <submittedName>
        <fullName evidence="1">Putative secreted peptide</fullName>
    </submittedName>
</protein>
<dbReference type="AlphaFoldDB" id="A0A2M3ZUJ7"/>
<proteinExistence type="predicted"/>